<reference evidence="2 3" key="1">
    <citation type="submission" date="2016-10" db="EMBL/GenBank/DDBJ databases">
        <authorList>
            <person name="de Groot N.N."/>
        </authorList>
    </citation>
    <scope>NUCLEOTIDE SEQUENCE [LARGE SCALE GENOMIC DNA]</scope>
    <source>
        <strain evidence="2 3">CGMCC 4.1859</strain>
    </source>
</reference>
<dbReference type="SUPFAM" id="SSF53474">
    <property type="entry name" value="alpha/beta-Hydrolases"/>
    <property type="match status" value="1"/>
</dbReference>
<evidence type="ECO:0000313" key="2">
    <source>
        <dbReference type="EMBL" id="SDF55832.1"/>
    </source>
</evidence>
<sequence length="253" mass="26285">MPTTHPAPVLYVRHEPAGPHAVRTLGAGRPGPDGRPVVLVPGLGAPGYLLRVARCCAARGPVRLLDVPGFDDPRGPVRPAALHPLAATVAGWLAATDGPPVVLAGHSTGAQVALRAATLVPERVHALVLLAPTFPPALRRPLPLATAFARTARWESPAVLPTLLPSYARAGAGRLVRYLRSAQADAPEETLRTVSCPVTVAGGARDALAPPGWIHTLARRAPHGTPVVLPGAHAFPHADPHRTGRVLTRARGS</sequence>
<protein>
    <submittedName>
        <fullName evidence="2">Pimeloyl-ACP methyl ester carboxylesterase</fullName>
    </submittedName>
</protein>
<dbReference type="InterPro" id="IPR029058">
    <property type="entry name" value="AB_hydrolase_fold"/>
</dbReference>
<dbReference type="Gene3D" id="3.40.50.1820">
    <property type="entry name" value="alpha/beta hydrolase"/>
    <property type="match status" value="1"/>
</dbReference>
<evidence type="ECO:0000259" key="1">
    <source>
        <dbReference type="Pfam" id="PF12697"/>
    </source>
</evidence>
<dbReference type="PANTHER" id="PTHR43689">
    <property type="entry name" value="HYDROLASE"/>
    <property type="match status" value="1"/>
</dbReference>
<organism evidence="2 3">
    <name type="scientific">Streptomyces griseoaurantiacus</name>
    <dbReference type="NCBI Taxonomy" id="68213"/>
    <lineage>
        <taxon>Bacteria</taxon>
        <taxon>Bacillati</taxon>
        <taxon>Actinomycetota</taxon>
        <taxon>Actinomycetes</taxon>
        <taxon>Kitasatosporales</taxon>
        <taxon>Streptomycetaceae</taxon>
        <taxon>Streptomyces</taxon>
        <taxon>Streptomyces aurantiacus group</taxon>
    </lineage>
</organism>
<gene>
    <name evidence="2" type="ORF">SAMN05216260_10934</name>
</gene>
<name>A0A1G7M217_9ACTN</name>
<dbReference type="AlphaFoldDB" id="A0A1G7M217"/>
<dbReference type="Pfam" id="PF12697">
    <property type="entry name" value="Abhydrolase_6"/>
    <property type="match status" value="1"/>
</dbReference>
<proteinExistence type="predicted"/>
<dbReference type="PANTHER" id="PTHR43689:SF8">
    <property type="entry name" value="ALPHA_BETA-HYDROLASES SUPERFAMILY PROTEIN"/>
    <property type="match status" value="1"/>
</dbReference>
<feature type="domain" description="AB hydrolase-1" evidence="1">
    <location>
        <begin position="37"/>
        <end position="243"/>
    </location>
</feature>
<accession>A0A1G7M217</accession>
<dbReference type="Proteomes" id="UP000198614">
    <property type="component" value="Unassembled WGS sequence"/>
</dbReference>
<evidence type="ECO:0000313" key="3">
    <source>
        <dbReference type="Proteomes" id="UP000198614"/>
    </source>
</evidence>
<dbReference type="GO" id="GO:0003824">
    <property type="term" value="F:catalytic activity"/>
    <property type="evidence" value="ECO:0007669"/>
    <property type="project" value="UniProtKB-ARBA"/>
</dbReference>
<dbReference type="InterPro" id="IPR000073">
    <property type="entry name" value="AB_hydrolase_1"/>
</dbReference>
<dbReference type="EMBL" id="FNAX01000009">
    <property type="protein sequence ID" value="SDF55832.1"/>
    <property type="molecule type" value="Genomic_DNA"/>
</dbReference>